<gene>
    <name evidence="2" type="ORF">AMECASPLE_021988</name>
</gene>
<comment type="caution">
    <text evidence="2">The sequence shown here is derived from an EMBL/GenBank/DDBJ whole genome shotgun (WGS) entry which is preliminary data.</text>
</comment>
<accession>A0ABV0XGV5</accession>
<dbReference type="Proteomes" id="UP001469553">
    <property type="component" value="Unassembled WGS sequence"/>
</dbReference>
<organism evidence="2 3">
    <name type="scientific">Ameca splendens</name>
    <dbReference type="NCBI Taxonomy" id="208324"/>
    <lineage>
        <taxon>Eukaryota</taxon>
        <taxon>Metazoa</taxon>
        <taxon>Chordata</taxon>
        <taxon>Craniata</taxon>
        <taxon>Vertebrata</taxon>
        <taxon>Euteleostomi</taxon>
        <taxon>Actinopterygii</taxon>
        <taxon>Neopterygii</taxon>
        <taxon>Teleostei</taxon>
        <taxon>Neoteleostei</taxon>
        <taxon>Acanthomorphata</taxon>
        <taxon>Ovalentaria</taxon>
        <taxon>Atherinomorphae</taxon>
        <taxon>Cyprinodontiformes</taxon>
        <taxon>Goodeidae</taxon>
        <taxon>Ameca</taxon>
    </lineage>
</organism>
<protein>
    <submittedName>
        <fullName evidence="2">Uncharacterized protein</fullName>
    </submittedName>
</protein>
<feature type="region of interest" description="Disordered" evidence="1">
    <location>
        <begin position="82"/>
        <end position="128"/>
    </location>
</feature>
<name>A0ABV0XGV5_9TELE</name>
<dbReference type="EMBL" id="JAHRIP010001930">
    <property type="protein sequence ID" value="MEQ2280638.1"/>
    <property type="molecule type" value="Genomic_DNA"/>
</dbReference>
<reference evidence="2 3" key="1">
    <citation type="submission" date="2021-06" db="EMBL/GenBank/DDBJ databases">
        <authorList>
            <person name="Palmer J.M."/>
        </authorList>
    </citation>
    <scope>NUCLEOTIDE SEQUENCE [LARGE SCALE GENOMIC DNA]</scope>
    <source>
        <strain evidence="2 3">AS_MEX2019</strain>
        <tissue evidence="2">Muscle</tissue>
    </source>
</reference>
<evidence type="ECO:0000313" key="2">
    <source>
        <dbReference type="EMBL" id="MEQ2280638.1"/>
    </source>
</evidence>
<proteinExistence type="predicted"/>
<keyword evidence="3" id="KW-1185">Reference proteome</keyword>
<evidence type="ECO:0000313" key="3">
    <source>
        <dbReference type="Proteomes" id="UP001469553"/>
    </source>
</evidence>
<evidence type="ECO:0000256" key="1">
    <source>
        <dbReference type="SAM" id="MobiDB-lite"/>
    </source>
</evidence>
<sequence>MSPSACPPTSICFILSRFLDLPFSQREELHILIGSRAEQGPSFLLRRRRSEGGGEACRHVATDGLSSSGGCGTGELWDAVNLRGRGGREGGGVGKSVLWKTSSSSSSSGRQEKHRGEHLLTAQTSRRR</sequence>